<dbReference type="InterPro" id="IPR054613">
    <property type="entry name" value="Peptidase_S78_dom"/>
</dbReference>
<keyword evidence="2" id="KW-0645">Protease</keyword>
<evidence type="ECO:0000256" key="2">
    <source>
        <dbReference type="ARBA" id="ARBA00022670"/>
    </source>
</evidence>
<evidence type="ECO:0000259" key="5">
    <source>
        <dbReference type="Pfam" id="PF04586"/>
    </source>
</evidence>
<keyword evidence="7" id="KW-1185">Reference proteome</keyword>
<name>A0A198AJ95_9BACL</name>
<feature type="domain" description="Prohead serine protease" evidence="5">
    <location>
        <begin position="14"/>
        <end position="170"/>
    </location>
</feature>
<dbReference type="GO" id="GO:0006508">
    <property type="term" value="P:proteolysis"/>
    <property type="evidence" value="ECO:0007669"/>
    <property type="project" value="UniProtKB-KW"/>
</dbReference>
<dbReference type="Proteomes" id="UP000078454">
    <property type="component" value="Unassembled WGS sequence"/>
</dbReference>
<evidence type="ECO:0000256" key="1">
    <source>
        <dbReference type="ARBA" id="ARBA00022612"/>
    </source>
</evidence>
<gene>
    <name evidence="6" type="ORF">A8708_30100</name>
</gene>
<reference evidence="6 7" key="1">
    <citation type="submission" date="2016-05" db="EMBL/GenBank/DDBJ databases">
        <title>Paenibacillus sp. 1ZS3-15 nov., isolated from the rhizosphere soil.</title>
        <authorList>
            <person name="Zhang X.X."/>
            <person name="Zhang J."/>
        </authorList>
    </citation>
    <scope>NUCLEOTIDE SEQUENCE [LARGE SCALE GENOMIC DNA]</scope>
    <source>
        <strain evidence="6 7">1ZS3-15</strain>
    </source>
</reference>
<evidence type="ECO:0000256" key="4">
    <source>
        <dbReference type="SAM" id="MobiDB-lite"/>
    </source>
</evidence>
<keyword evidence="1" id="KW-1188">Viral release from host cell</keyword>
<dbReference type="AlphaFoldDB" id="A0A198AJ95"/>
<evidence type="ECO:0000256" key="3">
    <source>
        <dbReference type="ARBA" id="ARBA00022801"/>
    </source>
</evidence>
<dbReference type="OrthoDB" id="64791at2"/>
<comment type="caution">
    <text evidence="6">The sequence shown here is derived from an EMBL/GenBank/DDBJ whole genome shotgun (WGS) entry which is preliminary data.</text>
</comment>
<evidence type="ECO:0000313" key="7">
    <source>
        <dbReference type="Proteomes" id="UP000078454"/>
    </source>
</evidence>
<dbReference type="STRING" id="1850517.A8708_30100"/>
<dbReference type="Pfam" id="PF04586">
    <property type="entry name" value="Peptidase_S78"/>
    <property type="match status" value="1"/>
</dbReference>
<dbReference type="GO" id="GO:0008233">
    <property type="term" value="F:peptidase activity"/>
    <property type="evidence" value="ECO:0007669"/>
    <property type="project" value="UniProtKB-KW"/>
</dbReference>
<keyword evidence="3" id="KW-0378">Hydrolase</keyword>
<sequence length="203" mass="22972">MVVKREMRHFDMEEVEIRAKEEGGESRTITGYAARFDKLSVNLGGFREKISRGAFARSLKTENIRALWNHNRDIVLGSTKAGTLRLWEDDKGLRFDFDAPASPWGDTALESIRRGDVEGMSFGFSVRNDTWEENGKELIRTLDDVDLFEVSPTAFPAYPSSSASARSTEDVLSEYRSSHSGTNEDENKQKEAELNMRARLLLT</sequence>
<protein>
    <recommendedName>
        <fullName evidence="5">Prohead serine protease domain-containing protein</fullName>
    </recommendedName>
</protein>
<dbReference type="InterPro" id="IPR006433">
    <property type="entry name" value="Prohead_protease"/>
</dbReference>
<evidence type="ECO:0000313" key="6">
    <source>
        <dbReference type="EMBL" id="OAS21145.1"/>
    </source>
</evidence>
<dbReference type="EMBL" id="LYPB01000049">
    <property type="protein sequence ID" value="OAS21145.1"/>
    <property type="molecule type" value="Genomic_DNA"/>
</dbReference>
<organism evidence="6 7">
    <name type="scientific">Paenibacillus oryzisoli</name>
    <dbReference type="NCBI Taxonomy" id="1850517"/>
    <lineage>
        <taxon>Bacteria</taxon>
        <taxon>Bacillati</taxon>
        <taxon>Bacillota</taxon>
        <taxon>Bacilli</taxon>
        <taxon>Bacillales</taxon>
        <taxon>Paenibacillaceae</taxon>
        <taxon>Paenibacillus</taxon>
    </lineage>
</organism>
<feature type="region of interest" description="Disordered" evidence="4">
    <location>
        <begin position="158"/>
        <end position="192"/>
    </location>
</feature>
<dbReference type="NCBIfam" id="TIGR01543">
    <property type="entry name" value="proheadase_HK97"/>
    <property type="match status" value="1"/>
</dbReference>
<proteinExistence type="predicted"/>
<accession>A0A198AJ95</accession>